<protein>
    <submittedName>
        <fullName evidence="1">Uncharacterized protein</fullName>
    </submittedName>
</protein>
<dbReference type="AlphaFoldDB" id="A0A836CHR9"/>
<proteinExistence type="predicted"/>
<organism evidence="1 2">
    <name type="scientific">Tribonema minus</name>
    <dbReference type="NCBI Taxonomy" id="303371"/>
    <lineage>
        <taxon>Eukaryota</taxon>
        <taxon>Sar</taxon>
        <taxon>Stramenopiles</taxon>
        <taxon>Ochrophyta</taxon>
        <taxon>PX clade</taxon>
        <taxon>Xanthophyceae</taxon>
        <taxon>Tribonematales</taxon>
        <taxon>Tribonemataceae</taxon>
        <taxon>Tribonema</taxon>
    </lineage>
</organism>
<dbReference type="Proteomes" id="UP000664859">
    <property type="component" value="Unassembled WGS sequence"/>
</dbReference>
<sequence>MDVQTPSPITDPLVELNNAHDLDHTLSDFNPLNHMDKVPDLERILMCMMWSGSPASHKVHIRASFLQNVSCATPEQILIVANYVIARDGGVVPAFLRDDGIHCDETLRGLLEMIQRVKEKQRRFDACLDQRRQAIAVVEADGVIYNDDVTAEDMMELAHLLISEIYILMSMDPCTPLLDTSRPLYYFHIVPIRGNVMHEHGVAYGRSPDFSGGDASQWCSYQLEWHTVYFCASRQVWVELLHEGECAVINGAPPVIKDCPYSIKSPYHLTDSHTISTI</sequence>
<evidence type="ECO:0000313" key="1">
    <source>
        <dbReference type="EMBL" id="KAG5186447.1"/>
    </source>
</evidence>
<accession>A0A836CHR9</accession>
<keyword evidence="2" id="KW-1185">Reference proteome</keyword>
<gene>
    <name evidence="1" type="ORF">JKP88DRAFT_272688</name>
</gene>
<name>A0A836CHR9_9STRA</name>
<reference evidence="1" key="1">
    <citation type="submission" date="2021-02" db="EMBL/GenBank/DDBJ databases">
        <title>First Annotated Genome of the Yellow-green Alga Tribonema minus.</title>
        <authorList>
            <person name="Mahan K.M."/>
        </authorList>
    </citation>
    <scope>NUCLEOTIDE SEQUENCE</scope>
    <source>
        <strain evidence="1">UTEX B ZZ1240</strain>
    </source>
</reference>
<comment type="caution">
    <text evidence="1">The sequence shown here is derived from an EMBL/GenBank/DDBJ whole genome shotgun (WGS) entry which is preliminary data.</text>
</comment>
<evidence type="ECO:0000313" key="2">
    <source>
        <dbReference type="Proteomes" id="UP000664859"/>
    </source>
</evidence>
<dbReference type="EMBL" id="JAFCMP010000112">
    <property type="protein sequence ID" value="KAG5186447.1"/>
    <property type="molecule type" value="Genomic_DNA"/>
</dbReference>